<dbReference type="Proteomes" id="UP000199820">
    <property type="component" value="Unassembled WGS sequence"/>
</dbReference>
<dbReference type="PANTHER" id="PTHR42935">
    <property type="entry name" value="SLR0930 PROTEIN"/>
    <property type="match status" value="1"/>
</dbReference>
<name>A0A1I0HR87_9FIRM</name>
<proteinExistence type="predicted"/>
<reference evidence="1 2" key="1">
    <citation type="submission" date="2016-10" db="EMBL/GenBank/DDBJ databases">
        <authorList>
            <person name="de Groot N.N."/>
        </authorList>
    </citation>
    <scope>NUCLEOTIDE SEQUENCE [LARGE SCALE GENOMIC DNA]</scope>
    <source>
        <strain evidence="1 2">KH1P1</strain>
    </source>
</reference>
<evidence type="ECO:0000313" key="2">
    <source>
        <dbReference type="Proteomes" id="UP000199820"/>
    </source>
</evidence>
<dbReference type="RefSeq" id="WP_074650287.1">
    <property type="nucleotide sequence ID" value="NZ_FOIL01000056.1"/>
</dbReference>
<dbReference type="InterPro" id="IPR027417">
    <property type="entry name" value="P-loop_NTPase"/>
</dbReference>
<accession>A0A1I0HR87</accession>
<keyword evidence="2" id="KW-1185">Reference proteome</keyword>
<dbReference type="OrthoDB" id="9812140at2"/>
<dbReference type="PANTHER" id="PTHR42935:SF1">
    <property type="entry name" value="SLR0930 PROTEIN"/>
    <property type="match status" value="1"/>
</dbReference>
<gene>
    <name evidence="1" type="ORF">SAMN04487771_105610</name>
</gene>
<dbReference type="InterPro" id="IPR008533">
    <property type="entry name" value="DUF815"/>
</dbReference>
<dbReference type="STRING" id="1526.SAMN02910262_00352"/>
<dbReference type="AlphaFoldDB" id="A0A1I0HR87"/>
<organism evidence="1 2">
    <name type="scientific">[Clostridium] aminophilum</name>
    <dbReference type="NCBI Taxonomy" id="1526"/>
    <lineage>
        <taxon>Bacteria</taxon>
        <taxon>Bacillati</taxon>
        <taxon>Bacillota</taxon>
        <taxon>Clostridia</taxon>
        <taxon>Lachnospirales</taxon>
        <taxon>Lachnospiraceae</taxon>
    </lineage>
</organism>
<dbReference type="SUPFAM" id="SSF52540">
    <property type="entry name" value="P-loop containing nucleoside triphosphate hydrolases"/>
    <property type="match status" value="1"/>
</dbReference>
<sequence>MNHLLNNLIVYNHLKEDPVLSAFAGICRLVESDGLDEMPSPAESEELRTLAFDSIHRIMEVATQYGFEENLWATYVTYQLMMDENPFALVHEKQSLQTGSASEFALRDCRFLMDLLHYDFSRLEEALSTDCFSVLTKYRTIRKHERMYFGNISHVVNDLTRKLSEADTPESFLDALSVFYQEYGVGMFGLNKAFRIRENADGTPELIPISNLENVNYDDLVGYELQKEQVSANTLAFLEGKASNNTLLYGDAGTGKSTTVKATLNEFFPKGLRLIEIYKHQFKDLSYVISRIKTRNYKFIIYMDDLSFEDFEIEYKYLKAVIEGGFETRPDNILIYATSNRRHLIRETVSDRNDMGRDQDVHHSDTLEEKLSLVDRFGLNVLYTKPSFDEYHEIVRRLAQKHGITMTEEDLIAKANAWSVKKGGHTGRIAQQFINSLNPKL</sequence>
<protein>
    <submittedName>
        <fullName evidence="1">Uncharacterized protein</fullName>
    </submittedName>
</protein>
<evidence type="ECO:0000313" key="1">
    <source>
        <dbReference type="EMBL" id="SET86528.1"/>
    </source>
</evidence>
<dbReference type="Pfam" id="PF05673">
    <property type="entry name" value="DUF815"/>
    <property type="match status" value="1"/>
</dbReference>
<dbReference type="EMBL" id="FOIL01000056">
    <property type="protein sequence ID" value="SET86528.1"/>
    <property type="molecule type" value="Genomic_DNA"/>
</dbReference>
<dbReference type="eggNOG" id="COG2607">
    <property type="taxonomic scope" value="Bacteria"/>
</dbReference>
<dbReference type="CDD" id="cd00009">
    <property type="entry name" value="AAA"/>
    <property type="match status" value="1"/>
</dbReference>
<dbReference type="Gene3D" id="3.40.50.300">
    <property type="entry name" value="P-loop containing nucleotide triphosphate hydrolases"/>
    <property type="match status" value="1"/>
</dbReference>